<dbReference type="InterPro" id="IPR016032">
    <property type="entry name" value="Sig_transdc_resp-reg_C-effctor"/>
</dbReference>
<keyword evidence="1 3" id="KW-0238">DNA-binding</keyword>
<dbReference type="Proteomes" id="UP001500220">
    <property type="component" value="Unassembled WGS sequence"/>
</dbReference>
<dbReference type="GO" id="GO:0032993">
    <property type="term" value="C:protein-DNA complex"/>
    <property type="evidence" value="ECO:0007669"/>
    <property type="project" value="TreeGrafter"/>
</dbReference>
<dbReference type="PROSITE" id="PS50110">
    <property type="entry name" value="RESPONSE_REGULATORY"/>
    <property type="match status" value="1"/>
</dbReference>
<dbReference type="PANTHER" id="PTHR48111">
    <property type="entry name" value="REGULATOR OF RPOS"/>
    <property type="match status" value="1"/>
</dbReference>
<dbReference type="AlphaFoldDB" id="A0A917NH64"/>
<dbReference type="Pfam" id="PF00486">
    <property type="entry name" value="Trans_reg_C"/>
    <property type="match status" value="1"/>
</dbReference>
<dbReference type="InterPro" id="IPR039420">
    <property type="entry name" value="WalR-like"/>
</dbReference>
<dbReference type="EMBL" id="BMMT01000015">
    <property type="protein sequence ID" value="GGI97707.1"/>
    <property type="molecule type" value="Genomic_DNA"/>
</dbReference>
<evidence type="ECO:0000259" key="5">
    <source>
        <dbReference type="PROSITE" id="PS51755"/>
    </source>
</evidence>
<feature type="DNA-binding region" description="OmpR/PhoB-type" evidence="3">
    <location>
        <begin position="128"/>
        <end position="223"/>
    </location>
</feature>
<dbReference type="Proteomes" id="UP000597989">
    <property type="component" value="Unassembled WGS sequence"/>
</dbReference>
<feature type="modified residue" description="4-aspartylphosphate" evidence="2">
    <location>
        <position position="55"/>
    </location>
</feature>
<name>A0A917NH64_9PSEU</name>
<dbReference type="SMART" id="SM00448">
    <property type="entry name" value="REC"/>
    <property type="match status" value="1"/>
</dbReference>
<dbReference type="InterPro" id="IPR001867">
    <property type="entry name" value="OmpR/PhoB-type_DNA-bd"/>
</dbReference>
<dbReference type="Gene3D" id="3.40.50.2300">
    <property type="match status" value="1"/>
</dbReference>
<evidence type="ECO:0000256" key="2">
    <source>
        <dbReference type="PROSITE-ProRule" id="PRU00169"/>
    </source>
</evidence>
<evidence type="ECO:0000313" key="8">
    <source>
        <dbReference type="Proteomes" id="UP000597989"/>
    </source>
</evidence>
<evidence type="ECO:0000259" key="4">
    <source>
        <dbReference type="PROSITE" id="PS50110"/>
    </source>
</evidence>
<accession>A0A917NH64</accession>
<evidence type="ECO:0000313" key="7">
    <source>
        <dbReference type="EMBL" id="GGI97707.1"/>
    </source>
</evidence>
<evidence type="ECO:0000256" key="1">
    <source>
        <dbReference type="ARBA" id="ARBA00023125"/>
    </source>
</evidence>
<dbReference type="InterPro" id="IPR036388">
    <property type="entry name" value="WH-like_DNA-bd_sf"/>
</dbReference>
<dbReference type="CDD" id="cd00383">
    <property type="entry name" value="trans_reg_C"/>
    <property type="match status" value="1"/>
</dbReference>
<dbReference type="EMBL" id="BAAAHC010000009">
    <property type="protein sequence ID" value="GAA0522837.1"/>
    <property type="molecule type" value="Genomic_DNA"/>
</dbReference>
<dbReference type="PANTHER" id="PTHR48111:SF36">
    <property type="entry name" value="TRANSCRIPTIONAL REGULATORY PROTEIN CUTR"/>
    <property type="match status" value="1"/>
</dbReference>
<dbReference type="SUPFAM" id="SSF46894">
    <property type="entry name" value="C-terminal effector domain of the bipartite response regulators"/>
    <property type="match status" value="1"/>
</dbReference>
<proteinExistence type="predicted"/>
<dbReference type="RefSeq" id="WP_188989704.1">
    <property type="nucleotide sequence ID" value="NZ_BAAAHC010000009.1"/>
</dbReference>
<dbReference type="GO" id="GO:0006355">
    <property type="term" value="P:regulation of DNA-templated transcription"/>
    <property type="evidence" value="ECO:0007669"/>
    <property type="project" value="InterPro"/>
</dbReference>
<reference evidence="6" key="4">
    <citation type="submission" date="2023-12" db="EMBL/GenBank/DDBJ databases">
        <authorList>
            <person name="Sun Q."/>
            <person name="Inoue M."/>
        </authorList>
    </citation>
    <scope>NUCLEOTIDE SEQUENCE</scope>
    <source>
        <strain evidence="6">JCM 10664</strain>
    </source>
</reference>
<reference evidence="6 9" key="2">
    <citation type="journal article" date="2019" name="Int. J. Syst. Evol. Microbiol.">
        <title>The Global Catalogue of Microorganisms (GCM) 10K type strain sequencing project: providing services to taxonomists for standard genome sequencing and annotation.</title>
        <authorList>
            <consortium name="The Broad Institute Genomics Platform"/>
            <consortium name="The Broad Institute Genome Sequencing Center for Infectious Disease"/>
            <person name="Wu L."/>
            <person name="Ma J."/>
        </authorList>
    </citation>
    <scope>NUCLEOTIDE SEQUENCE [LARGE SCALE GENOMIC DNA]</scope>
    <source>
        <strain evidence="6 9">JCM 10664</strain>
    </source>
</reference>
<comment type="caution">
    <text evidence="7">The sequence shown here is derived from an EMBL/GenBank/DDBJ whole genome shotgun (WGS) entry which is preliminary data.</text>
</comment>
<reference evidence="7" key="3">
    <citation type="submission" date="2020-09" db="EMBL/GenBank/DDBJ databases">
        <authorList>
            <person name="Sun Q."/>
            <person name="Zhou Y."/>
        </authorList>
    </citation>
    <scope>NUCLEOTIDE SEQUENCE</scope>
    <source>
        <strain evidence="7">CGMCC 4.7206</strain>
    </source>
</reference>
<dbReference type="GO" id="GO:0005829">
    <property type="term" value="C:cytosol"/>
    <property type="evidence" value="ECO:0007669"/>
    <property type="project" value="TreeGrafter"/>
</dbReference>
<feature type="domain" description="OmpR/PhoB-type" evidence="5">
    <location>
        <begin position="128"/>
        <end position="223"/>
    </location>
</feature>
<dbReference type="GO" id="GO:0000156">
    <property type="term" value="F:phosphorelay response regulator activity"/>
    <property type="evidence" value="ECO:0007669"/>
    <property type="project" value="TreeGrafter"/>
</dbReference>
<dbReference type="Gene3D" id="1.10.10.10">
    <property type="entry name" value="Winged helix-like DNA-binding domain superfamily/Winged helix DNA-binding domain"/>
    <property type="match status" value="1"/>
</dbReference>
<gene>
    <name evidence="6" type="ORF">GCM10009545_26260</name>
    <name evidence="7" type="ORF">GCM10011581_38540</name>
</gene>
<dbReference type="Gene3D" id="6.10.250.690">
    <property type="match status" value="1"/>
</dbReference>
<protein>
    <submittedName>
        <fullName evidence="7">DNA-binding response regulator</fullName>
    </submittedName>
    <submittedName>
        <fullName evidence="6">Response regulator transcription factor</fullName>
    </submittedName>
</protein>
<feature type="domain" description="Response regulatory" evidence="4">
    <location>
        <begin position="6"/>
        <end position="120"/>
    </location>
</feature>
<keyword evidence="2" id="KW-0597">Phosphoprotein</keyword>
<dbReference type="GO" id="GO:0000976">
    <property type="term" value="F:transcription cis-regulatory region binding"/>
    <property type="evidence" value="ECO:0007669"/>
    <property type="project" value="TreeGrafter"/>
</dbReference>
<dbReference type="InterPro" id="IPR001789">
    <property type="entry name" value="Sig_transdc_resp-reg_receiver"/>
</dbReference>
<keyword evidence="9" id="KW-1185">Reference proteome</keyword>
<dbReference type="Pfam" id="PF00072">
    <property type="entry name" value="Response_reg"/>
    <property type="match status" value="1"/>
</dbReference>
<evidence type="ECO:0000256" key="3">
    <source>
        <dbReference type="PROSITE-ProRule" id="PRU01091"/>
    </source>
</evidence>
<sequence length="228" mass="25138">MTATARVLVVEDNEDLRVAVTTELAANGFHVDEAADLASADAALTDGVHDCVVFDRMLPDGDAVNYVHQRSQQGWTTPVLFLTARDTVADRVAGFEHGGDDYLVKPFAMAELTARVFALCRRSGRRRPAVLRHADLELDSARRQARRAGVLLTLSDKEFGVLEYLMTRPERAVTRAELIEHCWDTSTDPMSNVVDVVVRRLRAKLRGPELIHTVRGVGYRLGGGRSGS</sequence>
<dbReference type="PROSITE" id="PS51755">
    <property type="entry name" value="OMPR_PHOB"/>
    <property type="match status" value="1"/>
</dbReference>
<evidence type="ECO:0000313" key="6">
    <source>
        <dbReference type="EMBL" id="GAA0522837.1"/>
    </source>
</evidence>
<dbReference type="SUPFAM" id="SSF52172">
    <property type="entry name" value="CheY-like"/>
    <property type="match status" value="1"/>
</dbReference>
<dbReference type="InterPro" id="IPR011006">
    <property type="entry name" value="CheY-like_superfamily"/>
</dbReference>
<dbReference type="SMART" id="SM00862">
    <property type="entry name" value="Trans_reg_C"/>
    <property type="match status" value="1"/>
</dbReference>
<reference evidence="7 8" key="1">
    <citation type="journal article" date="2014" name="Int. J. Syst. Evol. Microbiol.">
        <title>Complete genome sequence of Corynebacterium casei LMG S-19264T (=DSM 44701T), isolated from a smear-ripened cheese.</title>
        <authorList>
            <consortium name="US DOE Joint Genome Institute (JGI-PGF)"/>
            <person name="Walter F."/>
            <person name="Albersmeier A."/>
            <person name="Kalinowski J."/>
            <person name="Ruckert C."/>
        </authorList>
    </citation>
    <scope>NUCLEOTIDE SEQUENCE [LARGE SCALE GENOMIC DNA]</scope>
    <source>
        <strain evidence="7 8">CGMCC 4.7206</strain>
    </source>
</reference>
<evidence type="ECO:0000313" key="9">
    <source>
        <dbReference type="Proteomes" id="UP001500220"/>
    </source>
</evidence>
<organism evidence="7 8">
    <name type="scientific">Saccharopolyspora thermophila</name>
    <dbReference type="NCBI Taxonomy" id="89367"/>
    <lineage>
        <taxon>Bacteria</taxon>
        <taxon>Bacillati</taxon>
        <taxon>Actinomycetota</taxon>
        <taxon>Actinomycetes</taxon>
        <taxon>Pseudonocardiales</taxon>
        <taxon>Pseudonocardiaceae</taxon>
        <taxon>Saccharopolyspora</taxon>
    </lineage>
</organism>